<organism evidence="3 4">
    <name type="scientific">Haemaphysalis longicornis</name>
    <name type="common">Bush tick</name>
    <dbReference type="NCBI Taxonomy" id="44386"/>
    <lineage>
        <taxon>Eukaryota</taxon>
        <taxon>Metazoa</taxon>
        <taxon>Ecdysozoa</taxon>
        <taxon>Arthropoda</taxon>
        <taxon>Chelicerata</taxon>
        <taxon>Arachnida</taxon>
        <taxon>Acari</taxon>
        <taxon>Parasitiformes</taxon>
        <taxon>Ixodida</taxon>
        <taxon>Ixodoidea</taxon>
        <taxon>Ixodidae</taxon>
        <taxon>Haemaphysalinae</taxon>
        <taxon>Haemaphysalis</taxon>
    </lineage>
</organism>
<feature type="compositionally biased region" description="Polar residues" evidence="2">
    <location>
        <begin position="376"/>
        <end position="388"/>
    </location>
</feature>
<evidence type="ECO:0000256" key="2">
    <source>
        <dbReference type="SAM" id="MobiDB-lite"/>
    </source>
</evidence>
<feature type="compositionally biased region" description="Polar residues" evidence="2">
    <location>
        <begin position="552"/>
        <end position="567"/>
    </location>
</feature>
<proteinExistence type="predicted"/>
<feature type="compositionally biased region" description="Basic and acidic residues" evidence="2">
    <location>
        <begin position="466"/>
        <end position="488"/>
    </location>
</feature>
<evidence type="ECO:0000313" key="4">
    <source>
        <dbReference type="Proteomes" id="UP000821853"/>
    </source>
</evidence>
<dbReference type="VEuPathDB" id="VectorBase:HLOH_059208"/>
<reference evidence="3 4" key="1">
    <citation type="journal article" date="2020" name="Cell">
        <title>Large-Scale Comparative Analyses of Tick Genomes Elucidate Their Genetic Diversity and Vector Capacities.</title>
        <authorList>
            <consortium name="Tick Genome and Microbiome Consortium (TIGMIC)"/>
            <person name="Jia N."/>
            <person name="Wang J."/>
            <person name="Shi W."/>
            <person name="Du L."/>
            <person name="Sun Y."/>
            <person name="Zhan W."/>
            <person name="Jiang J.F."/>
            <person name="Wang Q."/>
            <person name="Zhang B."/>
            <person name="Ji P."/>
            <person name="Bell-Sakyi L."/>
            <person name="Cui X.M."/>
            <person name="Yuan T.T."/>
            <person name="Jiang B.G."/>
            <person name="Yang W.F."/>
            <person name="Lam T.T."/>
            <person name="Chang Q.C."/>
            <person name="Ding S.J."/>
            <person name="Wang X.J."/>
            <person name="Zhu J.G."/>
            <person name="Ruan X.D."/>
            <person name="Zhao L."/>
            <person name="Wei J.T."/>
            <person name="Ye R.Z."/>
            <person name="Que T.C."/>
            <person name="Du C.H."/>
            <person name="Zhou Y.H."/>
            <person name="Cheng J.X."/>
            <person name="Dai P.F."/>
            <person name="Guo W.B."/>
            <person name="Han X.H."/>
            <person name="Huang E.J."/>
            <person name="Li L.F."/>
            <person name="Wei W."/>
            <person name="Gao Y.C."/>
            <person name="Liu J.Z."/>
            <person name="Shao H.Z."/>
            <person name="Wang X."/>
            <person name="Wang C.C."/>
            <person name="Yang T.C."/>
            <person name="Huo Q.B."/>
            <person name="Li W."/>
            <person name="Chen H.Y."/>
            <person name="Chen S.E."/>
            <person name="Zhou L.G."/>
            <person name="Ni X.B."/>
            <person name="Tian J.H."/>
            <person name="Sheng Y."/>
            <person name="Liu T."/>
            <person name="Pan Y.S."/>
            <person name="Xia L.Y."/>
            <person name="Li J."/>
            <person name="Zhao F."/>
            <person name="Cao W.C."/>
        </authorList>
    </citation>
    <scope>NUCLEOTIDE SEQUENCE [LARGE SCALE GENOMIC DNA]</scope>
    <source>
        <strain evidence="3">HaeL-2018</strain>
    </source>
</reference>
<evidence type="ECO:0000256" key="1">
    <source>
        <dbReference type="SAM" id="Coils"/>
    </source>
</evidence>
<feature type="region of interest" description="Disordered" evidence="2">
    <location>
        <begin position="537"/>
        <end position="567"/>
    </location>
</feature>
<evidence type="ECO:0008006" key="5">
    <source>
        <dbReference type="Google" id="ProtNLM"/>
    </source>
</evidence>
<accession>A0A9J6H8G4</accession>
<comment type="caution">
    <text evidence="3">The sequence shown here is derived from an EMBL/GenBank/DDBJ whole genome shotgun (WGS) entry which is preliminary data.</text>
</comment>
<keyword evidence="1" id="KW-0175">Coiled coil</keyword>
<protein>
    <recommendedName>
        <fullName evidence="5">CCHC-type domain-containing protein</fullName>
    </recommendedName>
</protein>
<feature type="compositionally biased region" description="Polar residues" evidence="2">
    <location>
        <begin position="447"/>
        <end position="457"/>
    </location>
</feature>
<evidence type="ECO:0000313" key="3">
    <source>
        <dbReference type="EMBL" id="KAH9383995.1"/>
    </source>
</evidence>
<feature type="region of interest" description="Disordered" evidence="2">
    <location>
        <begin position="1"/>
        <end position="52"/>
    </location>
</feature>
<keyword evidence="4" id="KW-1185">Reference proteome</keyword>
<dbReference type="OrthoDB" id="6931295at2759"/>
<sequence>MHQKGKTGSVKSWSEVISRAQRRRDQRQLRLTDNQTKQAPSPSPPGRQSRPTLRQARNWFKPLPRDHCKLVLRPRGGLNLQQILPSQLTLALLHATNTTWREANIHLQIDQAQNTATISTPSVQIGEKLIGVTDIKIKDEKHSVEIYGLAPNDSVKGVIQGVPEEFTIQEIIENIEQDGFELYAARRMGEKSTTVILTFAGSEVPRCVYLYGTAHRCTLHKKTVPVCSVCYEVGHRNTACPRPGTRACHECGTRDPGPDHTCVAKCSLCEGAHVTGAKGCSRRFVTPYVIRRREHQQRRQAQGQHQVKSQQGLQQKASVEQQRLSRRDRSSSQSRRDRSATPRRKERSTSNTGSTRAGDGSRQQSRSSSRSRNKTPARSNLKQVGWSDRSSIIDDNQFPLLLQEPQKQCKECEQLKSLVAKQNEQIAKLTTQIENLSEMYRSILNKSETESCSQRTDTNARRKVPKRDIQPEQPEHQKSPMSATKDEPEWVHPMQEMNSTIGQLANKVSQLVTQMTSKISRIDRLEANVNQLLLTQKTRKGVPYAKTGSEGGHTTSSLTPNQDGASD</sequence>
<feature type="compositionally biased region" description="Polar residues" evidence="2">
    <location>
        <begin position="307"/>
        <end position="320"/>
    </location>
</feature>
<feature type="region of interest" description="Disordered" evidence="2">
    <location>
        <begin position="294"/>
        <end position="388"/>
    </location>
</feature>
<feature type="coiled-coil region" evidence="1">
    <location>
        <begin position="412"/>
        <end position="446"/>
    </location>
</feature>
<dbReference type="AlphaFoldDB" id="A0A9J6H8G4"/>
<feature type="region of interest" description="Disordered" evidence="2">
    <location>
        <begin position="447"/>
        <end position="488"/>
    </location>
</feature>
<dbReference type="Proteomes" id="UP000821853">
    <property type="component" value="Unassembled WGS sequence"/>
</dbReference>
<feature type="compositionally biased region" description="Basic and acidic residues" evidence="2">
    <location>
        <begin position="323"/>
        <end position="340"/>
    </location>
</feature>
<dbReference type="EMBL" id="JABSTR010001389">
    <property type="protein sequence ID" value="KAH9383995.1"/>
    <property type="molecule type" value="Genomic_DNA"/>
</dbReference>
<gene>
    <name evidence="3" type="ORF">HPB48_025972</name>
</gene>
<name>A0A9J6H8G4_HAELO</name>